<evidence type="ECO:0000256" key="1">
    <source>
        <dbReference type="SAM" id="MobiDB-lite"/>
    </source>
</evidence>
<sequence length="46" mass="5194">VHLHGVLEPSTGPHPLLRAGGAYDPALRPRYRPQAQLREGRDPRWV</sequence>
<protein>
    <submittedName>
        <fullName evidence="2">Uncharacterized protein</fullName>
    </submittedName>
</protein>
<name>A0A6J4QY48_9ACTN</name>
<dbReference type="EMBL" id="CADCVA010000452">
    <property type="protein sequence ID" value="CAA9449922.1"/>
    <property type="molecule type" value="Genomic_DNA"/>
</dbReference>
<reference evidence="2" key="1">
    <citation type="submission" date="2020-02" db="EMBL/GenBank/DDBJ databases">
        <authorList>
            <person name="Meier V. D."/>
        </authorList>
    </citation>
    <scope>NUCLEOTIDE SEQUENCE</scope>
    <source>
        <strain evidence="2">AVDCRST_MAG82</strain>
    </source>
</reference>
<evidence type="ECO:0000313" key="2">
    <source>
        <dbReference type="EMBL" id="CAA9449922.1"/>
    </source>
</evidence>
<feature type="region of interest" description="Disordered" evidence="1">
    <location>
        <begin position="1"/>
        <end position="46"/>
    </location>
</feature>
<feature type="non-terminal residue" evidence="2">
    <location>
        <position position="46"/>
    </location>
</feature>
<gene>
    <name evidence="2" type="ORF">AVDCRST_MAG82-3700</name>
</gene>
<feature type="non-terminal residue" evidence="2">
    <location>
        <position position="1"/>
    </location>
</feature>
<accession>A0A6J4QY48</accession>
<organism evidence="2">
    <name type="scientific">uncultured Rubrobacteraceae bacterium</name>
    <dbReference type="NCBI Taxonomy" id="349277"/>
    <lineage>
        <taxon>Bacteria</taxon>
        <taxon>Bacillati</taxon>
        <taxon>Actinomycetota</taxon>
        <taxon>Rubrobacteria</taxon>
        <taxon>Rubrobacterales</taxon>
        <taxon>Rubrobacteraceae</taxon>
        <taxon>environmental samples</taxon>
    </lineage>
</organism>
<dbReference type="AlphaFoldDB" id="A0A6J4QY48"/>
<proteinExistence type="predicted"/>